<keyword evidence="3 8" id="KW-0479">Metal-binding</keyword>
<dbReference type="PANTHER" id="PTHR43034">
    <property type="entry name" value="ION-TRANSLOCATING OXIDOREDUCTASE COMPLEX SUBUNIT C"/>
    <property type="match status" value="1"/>
</dbReference>
<dbReference type="SUPFAM" id="SSF142019">
    <property type="entry name" value="Nqo1 FMN-binding domain-like"/>
    <property type="match status" value="1"/>
</dbReference>
<dbReference type="Pfam" id="PF10531">
    <property type="entry name" value="SLBB"/>
    <property type="match status" value="1"/>
</dbReference>
<keyword evidence="5 8" id="KW-0249">Electron transport</keyword>
<dbReference type="Proteomes" id="UP000031637">
    <property type="component" value="Chromosome"/>
</dbReference>
<feature type="binding site" evidence="8">
    <location>
        <position position="429"/>
    </location>
    <ligand>
        <name>[4Fe-4S] cluster</name>
        <dbReference type="ChEBI" id="CHEBI:49883"/>
        <label>2</label>
    </ligand>
</feature>
<evidence type="ECO:0000256" key="8">
    <source>
        <dbReference type="HAMAP-Rule" id="MF_00461"/>
    </source>
</evidence>
<sequence>MKLLSYFRGEAFQRGVHPPSCKLTADRKIRRLPFPPKVTVPLSQHIGKAPRPIVRVGQEVVRGQPIARSDEWLSVPHHAPLSGVVEFIGLRPGMRGTWIESIVIRAHPGATQEDLWGRPRDLSQATGQDILQAIWDTGMVGLGGAAFPTHAKLSVPKQAKVHTLVVNGCECEPYLTCDHRVMVEQSDDLIAGIRYAMRATGAERAIIGIEDNKPDARSVLRDAIARAGTLPEGEIFAELVPTKYPQGAEKMLIMALFGTEMPAGGLPIALGMVVSNVGTLAALGKLLPAGQGLTERVVTVTGSGVARPGDYRVILGTPLKFVLDYAGVPAVHALDARQVILGGPMMGQAIGSLDVPITKGVSGVLVFRREDMQVRETRQTYPCIKCGECVESCPMGLNPSTLGMLAAKREYELMGERYFLGDCFECGCCTYVCPSNIPLVQQFRVAKQILREKAA</sequence>
<feature type="domain" description="4Fe-4S ferredoxin-type" evidence="9">
    <location>
        <begin position="374"/>
        <end position="403"/>
    </location>
</feature>
<dbReference type="GO" id="GO:0022900">
    <property type="term" value="P:electron transport chain"/>
    <property type="evidence" value="ECO:0007669"/>
    <property type="project" value="UniProtKB-UniRule"/>
</dbReference>
<comment type="cofactor">
    <cofactor evidence="8">
        <name>[4Fe-4S] cluster</name>
        <dbReference type="ChEBI" id="CHEBI:49883"/>
    </cofactor>
    <text evidence="8">Binds 2 [4Fe-4S] clusters per subunit.</text>
</comment>
<dbReference type="PROSITE" id="PS00198">
    <property type="entry name" value="4FE4S_FER_1"/>
    <property type="match status" value="2"/>
</dbReference>
<accession>W0SHE2</accession>
<evidence type="ECO:0000313" key="11">
    <source>
        <dbReference type="Proteomes" id="UP000031637"/>
    </source>
</evidence>
<feature type="binding site" evidence="8">
    <location>
        <position position="423"/>
    </location>
    <ligand>
        <name>[4Fe-4S] cluster</name>
        <dbReference type="ChEBI" id="CHEBI:49883"/>
        <label>2</label>
    </ligand>
</feature>
<dbReference type="NCBIfam" id="TIGR01945">
    <property type="entry name" value="rnfC"/>
    <property type="match status" value="1"/>
</dbReference>
<dbReference type="InterPro" id="IPR019554">
    <property type="entry name" value="Soluble_ligand-bd"/>
</dbReference>
<dbReference type="HAMAP" id="MF_00461">
    <property type="entry name" value="RsxC_RnfC"/>
    <property type="match status" value="1"/>
</dbReference>
<evidence type="ECO:0000256" key="7">
    <source>
        <dbReference type="ARBA" id="ARBA00023014"/>
    </source>
</evidence>
<feature type="binding site" evidence="8">
    <location>
        <position position="393"/>
    </location>
    <ligand>
        <name>[4Fe-4S] cluster</name>
        <dbReference type="ChEBI" id="CHEBI:49883"/>
        <label>2</label>
    </ligand>
</feature>
<keyword evidence="2 8" id="KW-0004">4Fe-4S</keyword>
<dbReference type="KEGG" id="shd:SUTH_01419"/>
<reference evidence="10 11" key="1">
    <citation type="journal article" date="2014" name="Syst. Appl. Microbiol.">
        <title>Complete genomes of freshwater sulfur oxidizers Sulfuricella denitrificans skB26 and Sulfuritalea hydrogenivorans sk43H: genetic insights into the sulfur oxidation pathway of betaproteobacteria.</title>
        <authorList>
            <person name="Watanabe T."/>
            <person name="Kojima H."/>
            <person name="Fukui M."/>
        </authorList>
    </citation>
    <scope>NUCLEOTIDE SEQUENCE [LARGE SCALE GENOMIC DNA]</scope>
    <source>
        <strain evidence="10">DSM22779</strain>
    </source>
</reference>
<dbReference type="EC" id="7.-.-.-" evidence="8"/>
<evidence type="ECO:0000256" key="1">
    <source>
        <dbReference type="ARBA" id="ARBA00022448"/>
    </source>
</evidence>
<keyword evidence="11" id="KW-1185">Reference proteome</keyword>
<keyword evidence="7 8" id="KW-0411">Iron-sulfur</keyword>
<dbReference type="InterPro" id="IPR037225">
    <property type="entry name" value="Nuo51_FMN-bd_sf"/>
</dbReference>
<dbReference type="AlphaFoldDB" id="W0SHE2"/>
<evidence type="ECO:0000259" key="9">
    <source>
        <dbReference type="PROSITE" id="PS51379"/>
    </source>
</evidence>
<proteinExistence type="inferred from homology"/>
<dbReference type="PANTHER" id="PTHR43034:SF2">
    <property type="entry name" value="ION-TRANSLOCATING OXIDOREDUCTASE COMPLEX SUBUNIT C"/>
    <property type="match status" value="1"/>
</dbReference>
<dbReference type="HOGENOM" id="CLU_010808_6_0_4"/>
<dbReference type="GO" id="GO:0005886">
    <property type="term" value="C:plasma membrane"/>
    <property type="evidence" value="ECO:0007669"/>
    <property type="project" value="UniProtKB-SubCell"/>
</dbReference>
<keyword evidence="8" id="KW-0997">Cell inner membrane</keyword>
<dbReference type="InterPro" id="IPR026902">
    <property type="entry name" value="RnfC_N"/>
</dbReference>
<feature type="binding site" evidence="8">
    <location>
        <position position="426"/>
    </location>
    <ligand>
        <name>[4Fe-4S] cluster</name>
        <dbReference type="ChEBI" id="CHEBI:49883"/>
        <label>2</label>
    </ligand>
</feature>
<dbReference type="Pfam" id="PF13375">
    <property type="entry name" value="RnfC_N"/>
    <property type="match status" value="1"/>
</dbReference>
<name>W0SHE2_9PROT</name>
<dbReference type="Pfam" id="PF01512">
    <property type="entry name" value="Complex1_51K"/>
    <property type="match status" value="1"/>
</dbReference>
<organism evidence="10 11">
    <name type="scientific">Sulfuritalea hydrogenivorans sk43H</name>
    <dbReference type="NCBI Taxonomy" id="1223802"/>
    <lineage>
        <taxon>Bacteria</taxon>
        <taxon>Pseudomonadati</taxon>
        <taxon>Pseudomonadota</taxon>
        <taxon>Betaproteobacteria</taxon>
        <taxon>Nitrosomonadales</taxon>
        <taxon>Sterolibacteriaceae</taxon>
        <taxon>Sulfuritalea</taxon>
    </lineage>
</organism>
<dbReference type="EMBL" id="AP012547">
    <property type="protein sequence ID" value="BAO29218.1"/>
    <property type="molecule type" value="Genomic_DNA"/>
</dbReference>
<dbReference type="InterPro" id="IPR017896">
    <property type="entry name" value="4Fe4S_Fe-S-bd"/>
</dbReference>
<evidence type="ECO:0000313" key="10">
    <source>
        <dbReference type="EMBL" id="BAO29218.1"/>
    </source>
</evidence>
<protein>
    <recommendedName>
        <fullName evidence="8">Ion-translocating oxidoreductase complex subunit C</fullName>
        <ecNumber evidence="8">7.-.-.-</ecNumber>
    </recommendedName>
    <alternativeName>
        <fullName evidence="8">Rnf electron transport complex subunit C</fullName>
    </alternativeName>
</protein>
<dbReference type="GO" id="GO:0046872">
    <property type="term" value="F:metal ion binding"/>
    <property type="evidence" value="ECO:0007669"/>
    <property type="project" value="UniProtKB-KW"/>
</dbReference>
<feature type="binding site" evidence="8">
    <location>
        <position position="383"/>
    </location>
    <ligand>
        <name>[4Fe-4S] cluster</name>
        <dbReference type="ChEBI" id="CHEBI:49883"/>
        <label>1</label>
    </ligand>
</feature>
<dbReference type="OrthoDB" id="9808559at2"/>
<keyword evidence="8" id="KW-0472">Membrane</keyword>
<evidence type="ECO:0000256" key="3">
    <source>
        <dbReference type="ARBA" id="ARBA00022723"/>
    </source>
</evidence>
<keyword evidence="8" id="KW-1003">Cell membrane</keyword>
<dbReference type="STRING" id="1223802.SUTH_01419"/>
<dbReference type="RefSeq" id="WP_041098179.1">
    <property type="nucleotide sequence ID" value="NZ_AP012547.1"/>
</dbReference>
<dbReference type="NCBIfam" id="NF003454">
    <property type="entry name" value="PRK05035.1"/>
    <property type="match status" value="1"/>
</dbReference>
<dbReference type="PROSITE" id="PS51379">
    <property type="entry name" value="4FE4S_FER_2"/>
    <property type="match status" value="2"/>
</dbReference>
<comment type="similarity">
    <text evidence="8">Belongs to the 4Fe4S bacterial-type ferredoxin family. RnfC subfamily.</text>
</comment>
<dbReference type="SUPFAM" id="SSF46548">
    <property type="entry name" value="alpha-helical ferredoxin"/>
    <property type="match status" value="1"/>
</dbReference>
<keyword evidence="8" id="KW-1278">Translocase</keyword>
<gene>
    <name evidence="8" type="primary">rnfC</name>
    <name evidence="10" type="ORF">SUTH_01419</name>
</gene>
<evidence type="ECO:0000256" key="2">
    <source>
        <dbReference type="ARBA" id="ARBA00022485"/>
    </source>
</evidence>
<keyword evidence="4 8" id="KW-0677">Repeat</keyword>
<dbReference type="InterPro" id="IPR009051">
    <property type="entry name" value="Helical_ferredxn"/>
</dbReference>
<dbReference type="GO" id="GO:0051539">
    <property type="term" value="F:4 iron, 4 sulfur cluster binding"/>
    <property type="evidence" value="ECO:0007669"/>
    <property type="project" value="UniProtKB-KW"/>
</dbReference>
<dbReference type="Gene3D" id="1.10.1060.10">
    <property type="entry name" value="Alpha-helical ferredoxin"/>
    <property type="match status" value="1"/>
</dbReference>
<feature type="domain" description="4Fe-4S ferredoxin-type" evidence="9">
    <location>
        <begin position="414"/>
        <end position="443"/>
    </location>
</feature>
<dbReference type="Gene3D" id="3.40.50.11540">
    <property type="entry name" value="NADH-ubiquinone oxidoreductase 51kDa subunit"/>
    <property type="match status" value="1"/>
</dbReference>
<evidence type="ECO:0000256" key="4">
    <source>
        <dbReference type="ARBA" id="ARBA00022737"/>
    </source>
</evidence>
<keyword evidence="1 8" id="KW-0813">Transport</keyword>
<dbReference type="InterPro" id="IPR011538">
    <property type="entry name" value="Nuo51_FMN-bd"/>
</dbReference>
<dbReference type="InterPro" id="IPR010208">
    <property type="entry name" value="Ion_transpt_RnfC/RsxC"/>
</dbReference>
<feature type="binding site" evidence="8">
    <location>
        <position position="386"/>
    </location>
    <ligand>
        <name>[4Fe-4S] cluster</name>
        <dbReference type="ChEBI" id="CHEBI:49883"/>
        <label>1</label>
    </ligand>
</feature>
<feature type="binding site" evidence="8">
    <location>
        <position position="389"/>
    </location>
    <ligand>
        <name>[4Fe-4S] cluster</name>
        <dbReference type="ChEBI" id="CHEBI:49883"/>
        <label>1</label>
    </ligand>
</feature>
<evidence type="ECO:0000256" key="6">
    <source>
        <dbReference type="ARBA" id="ARBA00023004"/>
    </source>
</evidence>
<comment type="function">
    <text evidence="8">Part of a membrane-bound complex that couples electron transfer with translocation of ions across the membrane.</text>
</comment>
<dbReference type="InterPro" id="IPR017900">
    <property type="entry name" value="4Fe4S_Fe_S_CS"/>
</dbReference>
<dbReference type="Pfam" id="PF13187">
    <property type="entry name" value="Fer4_9"/>
    <property type="match status" value="1"/>
</dbReference>
<feature type="binding site" evidence="8">
    <location>
        <position position="433"/>
    </location>
    <ligand>
        <name>[4Fe-4S] cluster</name>
        <dbReference type="ChEBI" id="CHEBI:49883"/>
        <label>1</label>
    </ligand>
</feature>
<keyword evidence="6 8" id="KW-0408">Iron</keyword>
<comment type="subunit">
    <text evidence="8">The complex is composed of six subunits: RnfA, RnfB, RnfC, RnfD, RnfE and RnfG.</text>
</comment>
<evidence type="ECO:0000256" key="5">
    <source>
        <dbReference type="ARBA" id="ARBA00022982"/>
    </source>
</evidence>
<comment type="subcellular location">
    <subcellularLocation>
        <location evidence="8">Cell inner membrane</location>
        <topology evidence="8">Peripheral membrane protein</topology>
    </subcellularLocation>
</comment>
<dbReference type="GO" id="GO:0009055">
    <property type="term" value="F:electron transfer activity"/>
    <property type="evidence" value="ECO:0007669"/>
    <property type="project" value="InterPro"/>
</dbReference>